<keyword evidence="1" id="KW-0472">Membrane</keyword>
<reference evidence="2 3" key="1">
    <citation type="submission" date="2017-12" db="EMBL/GenBank/DDBJ databases">
        <title>Phylogenetic diversity of female urinary microbiome.</title>
        <authorList>
            <person name="Thomas-White K."/>
            <person name="Wolfe A.J."/>
        </authorList>
    </citation>
    <scope>NUCLEOTIDE SEQUENCE [LARGE SCALE GENOMIC DNA]</scope>
    <source>
        <strain evidence="2 3">UMB0064</strain>
    </source>
</reference>
<keyword evidence="1" id="KW-0812">Transmembrane</keyword>
<name>A0A2I1M7N6_9BIFI</name>
<proteinExistence type="predicted"/>
<feature type="transmembrane region" description="Helical" evidence="1">
    <location>
        <begin position="14"/>
        <end position="38"/>
    </location>
</feature>
<dbReference type="Proteomes" id="UP000242263">
    <property type="component" value="Unassembled WGS sequence"/>
</dbReference>
<evidence type="ECO:0000256" key="1">
    <source>
        <dbReference type="SAM" id="Phobius"/>
    </source>
</evidence>
<accession>A0A2I1M7N6</accession>
<protein>
    <submittedName>
        <fullName evidence="2">Uncharacterized protein</fullName>
    </submittedName>
</protein>
<organism evidence="2 3">
    <name type="scientific">Alloscardovia omnicolens</name>
    <dbReference type="NCBI Taxonomy" id="419015"/>
    <lineage>
        <taxon>Bacteria</taxon>
        <taxon>Bacillati</taxon>
        <taxon>Actinomycetota</taxon>
        <taxon>Actinomycetes</taxon>
        <taxon>Bifidobacteriales</taxon>
        <taxon>Bifidobacteriaceae</taxon>
        <taxon>Alloscardovia</taxon>
    </lineage>
</organism>
<gene>
    <name evidence="2" type="ORF">CYJ32_01395</name>
</gene>
<keyword evidence="1" id="KW-1133">Transmembrane helix</keyword>
<feature type="transmembrane region" description="Helical" evidence="1">
    <location>
        <begin position="44"/>
        <end position="64"/>
    </location>
</feature>
<dbReference type="GeneID" id="35869488"/>
<evidence type="ECO:0000313" key="2">
    <source>
        <dbReference type="EMBL" id="PKZ16117.1"/>
    </source>
</evidence>
<dbReference type="EMBL" id="PKGU01000001">
    <property type="protein sequence ID" value="PKZ16117.1"/>
    <property type="molecule type" value="Genomic_DNA"/>
</dbReference>
<dbReference type="AlphaFoldDB" id="A0A2I1M7N6"/>
<evidence type="ECO:0000313" key="3">
    <source>
        <dbReference type="Proteomes" id="UP000242263"/>
    </source>
</evidence>
<sequence>MNQHINARNKKEDLISVIVIVAVTIFGVIGILSVPLAFHYSWNWLIVTFASVALMIILKVVMILREKYKKN</sequence>
<dbReference type="RefSeq" id="WP_021617227.1">
    <property type="nucleotide sequence ID" value="NZ_CAUPEW010000003.1"/>
</dbReference>
<comment type="caution">
    <text evidence="2">The sequence shown here is derived from an EMBL/GenBank/DDBJ whole genome shotgun (WGS) entry which is preliminary data.</text>
</comment>